<proteinExistence type="predicted"/>
<dbReference type="EMBL" id="LKMD01000104">
    <property type="protein sequence ID" value="PIA94983.1"/>
    <property type="molecule type" value="Genomic_DNA"/>
</dbReference>
<evidence type="ECO:0000313" key="1">
    <source>
        <dbReference type="EMBL" id="PIA94983.1"/>
    </source>
</evidence>
<dbReference type="Proteomes" id="UP000230605">
    <property type="component" value="Chromosome 6"/>
</dbReference>
<dbReference type="AlphaFoldDB" id="A0A2G5HRR6"/>
<protein>
    <submittedName>
        <fullName evidence="1">Uncharacterized protein</fullName>
    </submittedName>
</protein>
<sequence>MDTGGSLCLRGTAGSRYPLISIHDAAENAYLDNVLPDHLSELGENQVGNRYRPHFLDRITRHTTMYSSSIVRSCSPTVLVRPGLISANDTTSYPHKRTLYCFDMVVSKAR</sequence>
<evidence type="ECO:0000313" key="2">
    <source>
        <dbReference type="Proteomes" id="UP000230605"/>
    </source>
</evidence>
<gene>
    <name evidence="1" type="ORF">CB0940_08848</name>
</gene>
<accession>A0A2G5HRR6</accession>
<comment type="caution">
    <text evidence="1">The sequence shown here is derived from an EMBL/GenBank/DDBJ whole genome shotgun (WGS) entry which is preliminary data.</text>
</comment>
<reference evidence="1 2" key="1">
    <citation type="submission" date="2015-10" db="EMBL/GenBank/DDBJ databases">
        <title>The cercosporin biosynthetic gene cluster was horizontally transferred to several fungal lineages and shown to be expanded in Cercospora beticola based on microsynteny with recipient genomes.</title>
        <authorList>
            <person name="De Jonge R."/>
            <person name="Ebert M.K."/>
            <person name="Suttle J.C."/>
            <person name="Jurick Ii W.M."/>
            <person name="Secor G.A."/>
            <person name="Thomma B.P."/>
            <person name="Van De Peer Y."/>
            <person name="Bolton M.D."/>
        </authorList>
    </citation>
    <scope>NUCLEOTIDE SEQUENCE [LARGE SCALE GENOMIC DNA]</scope>
    <source>
        <strain evidence="1 2">09-40</strain>
    </source>
</reference>
<organism evidence="1 2">
    <name type="scientific">Cercospora beticola</name>
    <name type="common">Sugarbeet leaf spot fungus</name>
    <dbReference type="NCBI Taxonomy" id="122368"/>
    <lineage>
        <taxon>Eukaryota</taxon>
        <taxon>Fungi</taxon>
        <taxon>Dikarya</taxon>
        <taxon>Ascomycota</taxon>
        <taxon>Pezizomycotina</taxon>
        <taxon>Dothideomycetes</taxon>
        <taxon>Dothideomycetidae</taxon>
        <taxon>Mycosphaerellales</taxon>
        <taxon>Mycosphaerellaceae</taxon>
        <taxon>Cercospora</taxon>
    </lineage>
</organism>
<name>A0A2G5HRR6_CERBT</name>